<evidence type="ECO:0000256" key="1">
    <source>
        <dbReference type="ARBA" id="ARBA00004141"/>
    </source>
</evidence>
<feature type="transmembrane region" description="Helical" evidence="7">
    <location>
        <begin position="387"/>
        <end position="412"/>
    </location>
</feature>
<keyword evidence="3 7" id="KW-0812">Transmembrane</keyword>
<keyword evidence="2" id="KW-0813">Transport</keyword>
<evidence type="ECO:0000256" key="7">
    <source>
        <dbReference type="SAM" id="Phobius"/>
    </source>
</evidence>
<keyword evidence="9" id="KW-1185">Reference proteome</keyword>
<evidence type="ECO:0000313" key="9">
    <source>
        <dbReference type="Proteomes" id="UP000186817"/>
    </source>
</evidence>
<reference evidence="8 9" key="1">
    <citation type="submission" date="2016-02" db="EMBL/GenBank/DDBJ databases">
        <title>Genome analysis of coral dinoflagellate symbionts highlights evolutionary adaptations to a symbiotic lifestyle.</title>
        <authorList>
            <person name="Aranda M."/>
            <person name="Li Y."/>
            <person name="Liew Y.J."/>
            <person name="Baumgarten S."/>
            <person name="Simakov O."/>
            <person name="Wilson M."/>
            <person name="Piel J."/>
            <person name="Ashoor H."/>
            <person name="Bougouffa S."/>
            <person name="Bajic V.B."/>
            <person name="Ryu T."/>
            <person name="Ravasi T."/>
            <person name="Bayer T."/>
            <person name="Micklem G."/>
            <person name="Kim H."/>
            <person name="Bhak J."/>
            <person name="Lajeunesse T.C."/>
            <person name="Voolstra C.R."/>
        </authorList>
    </citation>
    <scope>NUCLEOTIDE SEQUENCE [LARGE SCALE GENOMIC DNA]</scope>
    <source>
        <strain evidence="8 9">CCMP2467</strain>
    </source>
</reference>
<dbReference type="AlphaFoldDB" id="A0A1Q9EQE3"/>
<evidence type="ECO:0000256" key="3">
    <source>
        <dbReference type="ARBA" id="ARBA00022692"/>
    </source>
</evidence>
<dbReference type="InterPro" id="IPR013657">
    <property type="entry name" value="SCL35B1-4/HUT1"/>
</dbReference>
<keyword evidence="5 7" id="KW-0472">Membrane</keyword>
<feature type="transmembrane region" description="Helical" evidence="7">
    <location>
        <begin position="1047"/>
        <end position="1072"/>
    </location>
</feature>
<dbReference type="PANTHER" id="PTHR10778">
    <property type="entry name" value="SOLUTE CARRIER FAMILY 35 MEMBER B"/>
    <property type="match status" value="1"/>
</dbReference>
<feature type="compositionally biased region" description="Basic and acidic residues" evidence="6">
    <location>
        <begin position="293"/>
        <end position="316"/>
    </location>
</feature>
<protein>
    <submittedName>
        <fullName evidence="8">Solute carrier family 35 member B1-like</fullName>
    </submittedName>
</protein>
<evidence type="ECO:0000256" key="2">
    <source>
        <dbReference type="ARBA" id="ARBA00022448"/>
    </source>
</evidence>
<feature type="transmembrane region" description="Helical" evidence="7">
    <location>
        <begin position="448"/>
        <end position="467"/>
    </location>
</feature>
<gene>
    <name evidence="8" type="primary">meigo</name>
    <name evidence="8" type="ORF">AK812_SmicGene6750</name>
</gene>
<feature type="region of interest" description="Disordered" evidence="6">
    <location>
        <begin position="156"/>
        <end position="316"/>
    </location>
</feature>
<feature type="transmembrane region" description="Helical" evidence="7">
    <location>
        <begin position="709"/>
        <end position="735"/>
    </location>
</feature>
<name>A0A1Q9EQE3_SYMMI</name>
<proteinExistence type="predicted"/>
<dbReference type="GO" id="GO:0005789">
    <property type="term" value="C:endoplasmic reticulum membrane"/>
    <property type="evidence" value="ECO:0007669"/>
    <property type="project" value="TreeGrafter"/>
</dbReference>
<feature type="transmembrane region" description="Helical" evidence="7">
    <location>
        <begin position="347"/>
        <end position="367"/>
    </location>
</feature>
<evidence type="ECO:0000256" key="4">
    <source>
        <dbReference type="ARBA" id="ARBA00022989"/>
    </source>
</evidence>
<evidence type="ECO:0000256" key="5">
    <source>
        <dbReference type="ARBA" id="ARBA00023136"/>
    </source>
</evidence>
<dbReference type="GO" id="GO:0000139">
    <property type="term" value="C:Golgi membrane"/>
    <property type="evidence" value="ECO:0007669"/>
    <property type="project" value="TreeGrafter"/>
</dbReference>
<dbReference type="PANTHER" id="PTHR10778:SF18">
    <property type="entry name" value="SUGAR PHOSPHATE TRANSPORTER DOMAIN-CONTAINING PROTEIN"/>
    <property type="match status" value="1"/>
</dbReference>
<dbReference type="GO" id="GO:0005460">
    <property type="term" value="F:UDP-glucose transmembrane transporter activity"/>
    <property type="evidence" value="ECO:0007669"/>
    <property type="project" value="TreeGrafter"/>
</dbReference>
<dbReference type="GO" id="GO:0005459">
    <property type="term" value="F:UDP-galactose transmembrane transporter activity"/>
    <property type="evidence" value="ECO:0007669"/>
    <property type="project" value="TreeGrafter"/>
</dbReference>
<keyword evidence="4 7" id="KW-1133">Transmembrane helix</keyword>
<dbReference type="OrthoDB" id="1601at2759"/>
<feature type="transmembrane region" description="Helical" evidence="7">
    <location>
        <begin position="533"/>
        <end position="553"/>
    </location>
</feature>
<feature type="transmembrane region" description="Helical" evidence="7">
    <location>
        <begin position="479"/>
        <end position="499"/>
    </location>
</feature>
<feature type="transmembrane region" description="Helical" evidence="7">
    <location>
        <begin position="322"/>
        <end position="340"/>
    </location>
</feature>
<dbReference type="Proteomes" id="UP000186817">
    <property type="component" value="Unassembled WGS sequence"/>
</dbReference>
<dbReference type="Pfam" id="PF08449">
    <property type="entry name" value="UAA"/>
    <property type="match status" value="1"/>
</dbReference>
<dbReference type="EMBL" id="LSRX01000093">
    <property type="protein sequence ID" value="OLQ09655.1"/>
    <property type="molecule type" value="Genomic_DNA"/>
</dbReference>
<evidence type="ECO:0000256" key="6">
    <source>
        <dbReference type="SAM" id="MobiDB-lite"/>
    </source>
</evidence>
<comment type="caution">
    <text evidence="8">The sequence shown here is derived from an EMBL/GenBank/DDBJ whole genome shotgun (WGS) entry which is preliminary data.</text>
</comment>
<feature type="compositionally biased region" description="Basic and acidic residues" evidence="6">
    <location>
        <begin position="188"/>
        <end position="283"/>
    </location>
</feature>
<accession>A0A1Q9EQE3</accession>
<feature type="transmembrane region" description="Helical" evidence="7">
    <location>
        <begin position="573"/>
        <end position="591"/>
    </location>
</feature>
<sequence length="1078" mass="117114">MICSLIAHPDSCQLAVQIAMGLPDAVQEGQARQGNGHSTREAPPDRLKLLKGAAGIYFFFIWYGRLQERIFKFKSSTGQRFTAVWFLQLADTLMNVQRPLCETKQVISSVTIASMARFLIFLAWLPVLSNSAKTHITVRTVKEELKVENVEHPKDGVIVRIIDPPQNKASSSHESETEHEAEESASTVKEHEDHGSDGHESHDDAETEPEHAVESKSAADHGHGQEHGQEHTHKDDDHAQHEDGDVSHGQKGAHDGHAEHEVSSHQTEAAHAEQGHEHSDHGHGHAGHAGHGGHADGGHGHGEEGHAHEGHGHAPDEKTLTASYMLIGGVTLVMAMFYLVQHPDLDIRYYSWNILTLSACIFIAVLASDVVNQVAKRFLFSHIPMGAWGNAGLCFGLAIMWFLCSQLVTAALSGAFGEEAKEPKEASSEEERRELEELWEQREVAMKCWGGLVAHCAGFAIVATLASLQDSEPFASSPFMSLLVVPGALVLVTLLYRLAALIRKKISEMDDGVVSRGEALWDEISEEAENESLCLGLSFASVRSISFFAIGAMPDTHFHIYADVPSEEWHRGWMVLFAVSIGSMILGIATFKLKEKLFGGHGHDHGHESHQHGSPHELDEAQNVADEDDIRVRALLLLTETFIMMFSWGMLSCAVAMLNAFMPELEHHLIGHLIVALVVSALSCLMLLCLDKVADAMKGSSGSESTLHIINHIILAHGLLIGISWEVCFALGMHAISHVMDGPNVDIYLAVFLCLVVVPAYRLFMLPELRTREASEKGEVRLESAVLPCTGYAGRCIQGSTVGLPQALLVASGVGQVLSKYCTSAALAAGLSFPVATMAKSAKMLPVMIGSLLLGQAKFTLRQYLQALAIVAGTSIVSLSEGRSKAGRDHSRRSTVAADSQAVTCCHMLPHVQCQCQCLRDPFEKVGGSTTIGLLFIMSALCFDGVVSGVQQRLKVQCRKEYKEVRPYDLMFWTNLYMAVTSSLFAVRSELREGLTFCFANPNFARQVVQFSICGALGQASVFYTIANFDSVVCAAVTTTRKLLSVLISVLEGGGLPVMGWLGIGVSSLGIAGELDRS</sequence>
<organism evidence="8 9">
    <name type="scientific">Symbiodinium microadriaticum</name>
    <name type="common">Dinoflagellate</name>
    <name type="synonym">Zooxanthella microadriatica</name>
    <dbReference type="NCBI Taxonomy" id="2951"/>
    <lineage>
        <taxon>Eukaryota</taxon>
        <taxon>Sar</taxon>
        <taxon>Alveolata</taxon>
        <taxon>Dinophyceae</taxon>
        <taxon>Suessiales</taxon>
        <taxon>Symbiodiniaceae</taxon>
        <taxon>Symbiodinium</taxon>
    </lineage>
</organism>
<evidence type="ECO:0000313" key="8">
    <source>
        <dbReference type="EMBL" id="OLQ09655.1"/>
    </source>
</evidence>
<feature type="transmembrane region" description="Helical" evidence="7">
    <location>
        <begin position="747"/>
        <end position="764"/>
    </location>
</feature>
<feature type="transmembrane region" description="Helical" evidence="7">
    <location>
        <begin position="641"/>
        <end position="662"/>
    </location>
</feature>
<comment type="subcellular location">
    <subcellularLocation>
        <location evidence="1">Membrane</location>
        <topology evidence="1">Multi-pass membrane protein</topology>
    </subcellularLocation>
</comment>
<feature type="transmembrane region" description="Helical" evidence="7">
    <location>
        <begin position="668"/>
        <end position="688"/>
    </location>
</feature>